<feature type="domain" description="DDE Tnp4" evidence="4">
    <location>
        <begin position="2"/>
        <end position="57"/>
    </location>
</feature>
<reference evidence="5 6" key="1">
    <citation type="journal article" date="2021" name="Elife">
        <title>Chloroplast acquisition without the gene transfer in kleptoplastic sea slugs, Plakobranchus ocellatus.</title>
        <authorList>
            <person name="Maeda T."/>
            <person name="Takahashi S."/>
            <person name="Yoshida T."/>
            <person name="Shimamura S."/>
            <person name="Takaki Y."/>
            <person name="Nagai Y."/>
            <person name="Toyoda A."/>
            <person name="Suzuki Y."/>
            <person name="Arimoto A."/>
            <person name="Ishii H."/>
            <person name="Satoh N."/>
            <person name="Nishiyama T."/>
            <person name="Hasebe M."/>
            <person name="Maruyama T."/>
            <person name="Minagawa J."/>
            <person name="Obokata J."/>
            <person name="Shigenobu S."/>
        </authorList>
    </citation>
    <scope>NUCLEOTIDE SEQUENCE [LARGE SCALE GENOMIC DNA]</scope>
</reference>
<comment type="caution">
    <text evidence="5">The sequence shown here is derived from an EMBL/GenBank/DDBJ whole genome shotgun (WGS) entry which is preliminary data.</text>
</comment>
<protein>
    <recommendedName>
        <fullName evidence="4">DDE Tnp4 domain-containing protein</fullName>
    </recommendedName>
</protein>
<keyword evidence="6" id="KW-1185">Reference proteome</keyword>
<dbReference type="Pfam" id="PF13359">
    <property type="entry name" value="DDE_Tnp_4"/>
    <property type="match status" value="1"/>
</dbReference>
<evidence type="ECO:0000256" key="1">
    <source>
        <dbReference type="ARBA" id="ARBA00001968"/>
    </source>
</evidence>
<evidence type="ECO:0000256" key="3">
    <source>
        <dbReference type="SAM" id="MobiDB-lite"/>
    </source>
</evidence>
<feature type="region of interest" description="Disordered" evidence="3">
    <location>
        <begin position="66"/>
        <end position="90"/>
    </location>
</feature>
<keyword evidence="2" id="KW-0479">Metal-binding</keyword>
<dbReference type="EMBL" id="BMAT01010783">
    <property type="protein sequence ID" value="GFR60691.1"/>
    <property type="molecule type" value="Genomic_DNA"/>
</dbReference>
<evidence type="ECO:0000313" key="6">
    <source>
        <dbReference type="Proteomes" id="UP000762676"/>
    </source>
</evidence>
<dbReference type="GO" id="GO:0046872">
    <property type="term" value="F:metal ion binding"/>
    <property type="evidence" value="ECO:0007669"/>
    <property type="project" value="UniProtKB-KW"/>
</dbReference>
<organism evidence="5 6">
    <name type="scientific">Elysia marginata</name>
    <dbReference type="NCBI Taxonomy" id="1093978"/>
    <lineage>
        <taxon>Eukaryota</taxon>
        <taxon>Metazoa</taxon>
        <taxon>Spiralia</taxon>
        <taxon>Lophotrochozoa</taxon>
        <taxon>Mollusca</taxon>
        <taxon>Gastropoda</taxon>
        <taxon>Heterobranchia</taxon>
        <taxon>Euthyneura</taxon>
        <taxon>Panpulmonata</taxon>
        <taxon>Sacoglossa</taxon>
        <taxon>Placobranchoidea</taxon>
        <taxon>Plakobranchidae</taxon>
        <taxon>Elysia</taxon>
    </lineage>
</organism>
<feature type="compositionally biased region" description="Basic and acidic residues" evidence="3">
    <location>
        <begin position="78"/>
        <end position="90"/>
    </location>
</feature>
<evidence type="ECO:0000256" key="2">
    <source>
        <dbReference type="ARBA" id="ARBA00022723"/>
    </source>
</evidence>
<accession>A0AAV4EIX4</accession>
<proteinExistence type="predicted"/>
<dbReference type="InterPro" id="IPR027806">
    <property type="entry name" value="HARBI1_dom"/>
</dbReference>
<sequence>MLDHDKRVFNYRLSRARRVVENVFGILVARFCVLQKKINLSPGNIDIIVMTCCVLHNFLRRHATSTYTPPESVDTENEDTHEIRDGHRAEGENVASISMGHTRNSTEAAKLVRDKFKTFFKSAEGRVPW</sequence>
<evidence type="ECO:0000313" key="5">
    <source>
        <dbReference type="EMBL" id="GFR60691.1"/>
    </source>
</evidence>
<gene>
    <name evidence="5" type="ORF">ElyMa_005414000</name>
</gene>
<comment type="cofactor">
    <cofactor evidence="1">
        <name>a divalent metal cation</name>
        <dbReference type="ChEBI" id="CHEBI:60240"/>
    </cofactor>
</comment>
<dbReference type="AlphaFoldDB" id="A0AAV4EIX4"/>
<name>A0AAV4EIX4_9GAST</name>
<dbReference type="Proteomes" id="UP000762676">
    <property type="component" value="Unassembled WGS sequence"/>
</dbReference>
<evidence type="ECO:0000259" key="4">
    <source>
        <dbReference type="Pfam" id="PF13359"/>
    </source>
</evidence>